<comment type="caution">
    <text evidence="1">The sequence shown here is derived from an EMBL/GenBank/DDBJ whole genome shotgun (WGS) entry which is preliminary data.</text>
</comment>
<reference evidence="1" key="1">
    <citation type="submission" date="2023-02" db="EMBL/GenBank/DDBJ databases">
        <title>Actinomadura rubrobrunea NBRC 14622.</title>
        <authorList>
            <person name="Ichikawa N."/>
            <person name="Sato H."/>
            <person name="Tonouchi N."/>
        </authorList>
    </citation>
    <scope>NUCLEOTIDE SEQUENCE</scope>
    <source>
        <strain evidence="1">NBRC 14622</strain>
    </source>
</reference>
<protein>
    <recommendedName>
        <fullName evidence="3">DUF4333 domain-containing protein</fullName>
    </recommendedName>
</protein>
<accession>A0A9W6PUG8</accession>
<evidence type="ECO:0000313" key="2">
    <source>
        <dbReference type="Proteomes" id="UP001165124"/>
    </source>
</evidence>
<proteinExistence type="predicted"/>
<evidence type="ECO:0008006" key="3">
    <source>
        <dbReference type="Google" id="ProtNLM"/>
    </source>
</evidence>
<dbReference type="AlphaFoldDB" id="A0A9W6PUG8"/>
<sequence length="127" mass="13659">MVVGIAALAAASVITGVGYLVLADRTHLRYDSQAALRRALPGNAAAELRARGIALNGALRCRDIPGWSERRLRVSCHGVTADRKPVQVIGTGDHATRQHYFTILVDGRPLLQNSTCLGDDCRRATGR</sequence>
<name>A0A9W6PUG8_9ACTN</name>
<dbReference type="Proteomes" id="UP001165124">
    <property type="component" value="Unassembled WGS sequence"/>
</dbReference>
<keyword evidence="2" id="KW-1185">Reference proteome</keyword>
<gene>
    <name evidence="1" type="ORF">Arub01_20760</name>
</gene>
<dbReference type="EMBL" id="BSRZ01000003">
    <property type="protein sequence ID" value="GLW63832.1"/>
    <property type="molecule type" value="Genomic_DNA"/>
</dbReference>
<organism evidence="1 2">
    <name type="scientific">Actinomadura rubrobrunea</name>
    <dbReference type="NCBI Taxonomy" id="115335"/>
    <lineage>
        <taxon>Bacteria</taxon>
        <taxon>Bacillati</taxon>
        <taxon>Actinomycetota</taxon>
        <taxon>Actinomycetes</taxon>
        <taxon>Streptosporangiales</taxon>
        <taxon>Thermomonosporaceae</taxon>
        <taxon>Actinomadura</taxon>
    </lineage>
</organism>
<evidence type="ECO:0000313" key="1">
    <source>
        <dbReference type="EMBL" id="GLW63832.1"/>
    </source>
</evidence>